<gene>
    <name evidence="3" type="ORF">A6A40_30265</name>
</gene>
<accession>A0A2R4VXP4</accession>
<dbReference type="EMBL" id="CP028907">
    <property type="protein sequence ID" value="AWB09236.1"/>
    <property type="molecule type" value="Genomic_DNA"/>
</dbReference>
<evidence type="ECO:0000256" key="1">
    <source>
        <dbReference type="ARBA" id="ARBA00006987"/>
    </source>
</evidence>
<feature type="signal peptide" evidence="2">
    <location>
        <begin position="1"/>
        <end position="34"/>
    </location>
</feature>
<dbReference type="InterPro" id="IPR042100">
    <property type="entry name" value="Bug_dom1"/>
</dbReference>
<organism evidence="3 4">
    <name type="scientific">Azospirillum humicireducens</name>
    <dbReference type="NCBI Taxonomy" id="1226968"/>
    <lineage>
        <taxon>Bacteria</taxon>
        <taxon>Pseudomonadati</taxon>
        <taxon>Pseudomonadota</taxon>
        <taxon>Alphaproteobacteria</taxon>
        <taxon>Rhodospirillales</taxon>
        <taxon>Azospirillaceae</taxon>
        <taxon>Azospirillum</taxon>
    </lineage>
</organism>
<dbReference type="PIRSF" id="PIRSF017082">
    <property type="entry name" value="YflP"/>
    <property type="match status" value="1"/>
</dbReference>
<dbReference type="PANTHER" id="PTHR42928">
    <property type="entry name" value="TRICARBOXYLATE-BINDING PROTEIN"/>
    <property type="match status" value="1"/>
</dbReference>
<dbReference type="PANTHER" id="PTHR42928:SF5">
    <property type="entry name" value="BLR1237 PROTEIN"/>
    <property type="match status" value="1"/>
</dbReference>
<proteinExistence type="inferred from homology"/>
<dbReference type="Gene3D" id="3.40.190.150">
    <property type="entry name" value="Bordetella uptake gene, domain 1"/>
    <property type="match status" value="1"/>
</dbReference>
<reference evidence="3 4" key="1">
    <citation type="submission" date="2018-04" db="EMBL/GenBank/DDBJ databases">
        <title>Complete genome sequence of the nitrogen-fixing bacterium Azospirillum humicireducens type strain SgZ-5.</title>
        <authorList>
            <person name="Yu Z."/>
        </authorList>
    </citation>
    <scope>NUCLEOTIDE SEQUENCE [LARGE SCALE GENOMIC DNA]</scope>
    <source>
        <strain evidence="3 4">SgZ-5</strain>
        <plasmid evidence="3 4">pYZ6</plasmid>
    </source>
</reference>
<dbReference type="Gene3D" id="3.40.190.10">
    <property type="entry name" value="Periplasmic binding protein-like II"/>
    <property type="match status" value="1"/>
</dbReference>
<feature type="chain" id="PRO_5015333146" evidence="2">
    <location>
        <begin position="35"/>
        <end position="329"/>
    </location>
</feature>
<name>A0A2R4VXP4_9PROT</name>
<geneLocation type="plasmid" evidence="3 4">
    <name>pYZ6</name>
</geneLocation>
<keyword evidence="2" id="KW-0732">Signal</keyword>
<dbReference type="RefSeq" id="WP_108549476.1">
    <property type="nucleotide sequence ID" value="NZ_CP028907.1"/>
</dbReference>
<sequence length="329" mass="34462">MKISTRLTRTVLTAGLSAGMLFTGAATLSGAALAADYPAKPVELIVPYAAGGGTDLVARAFADAAKKQLPQSMGVVNKTGGGGAVGLTEIMAARPDGYKIGMGTVEITLLPHMGVARFTVEDFTPIARLNAEPSAITVKADAPWKTVEEFLEHAKANPGKVRIGNSGTGAIWHLAAEALEEKTGTTFNHVPFDGANPAVTSLLGGHIEAVSVSPAEVSSQLAAGQLRMLAVMAEQRSKTFPDVPTLKEKGIDLSVATWRGIVVPKKTPAAVVDTLRTASKAAAEDQAFRDQLAKMNLTWAYADGPEFGQAMQKDNAFFKDLMTKLGMAK</sequence>
<dbReference type="CDD" id="cd07012">
    <property type="entry name" value="PBP2_Bug_TTT"/>
    <property type="match status" value="1"/>
</dbReference>
<dbReference type="InterPro" id="IPR005064">
    <property type="entry name" value="BUG"/>
</dbReference>
<dbReference type="KEGG" id="ahu:A6A40_30265"/>
<dbReference type="Pfam" id="PF03401">
    <property type="entry name" value="TctC"/>
    <property type="match status" value="1"/>
</dbReference>
<evidence type="ECO:0000313" key="4">
    <source>
        <dbReference type="Proteomes" id="UP000077405"/>
    </source>
</evidence>
<comment type="similarity">
    <text evidence="1">Belongs to the UPF0065 (bug) family.</text>
</comment>
<dbReference type="SUPFAM" id="SSF53850">
    <property type="entry name" value="Periplasmic binding protein-like II"/>
    <property type="match status" value="1"/>
</dbReference>
<evidence type="ECO:0000313" key="3">
    <source>
        <dbReference type="EMBL" id="AWB09236.1"/>
    </source>
</evidence>
<protein>
    <submittedName>
        <fullName evidence="3">ABC transporter substrate-binding protein</fullName>
    </submittedName>
</protein>
<dbReference type="Proteomes" id="UP000077405">
    <property type="component" value="Plasmid pYZ6"/>
</dbReference>
<keyword evidence="4" id="KW-1185">Reference proteome</keyword>
<dbReference type="AlphaFoldDB" id="A0A2R4VXP4"/>
<evidence type="ECO:0000256" key="2">
    <source>
        <dbReference type="SAM" id="SignalP"/>
    </source>
</evidence>
<keyword evidence="3" id="KW-0614">Plasmid</keyword>
<dbReference type="OrthoDB" id="7250553at2"/>